<evidence type="ECO:0000256" key="1">
    <source>
        <dbReference type="SAM" id="SignalP"/>
    </source>
</evidence>
<gene>
    <name evidence="2" type="ORF">GDO78_006937</name>
</gene>
<dbReference type="Proteomes" id="UP000770717">
    <property type="component" value="Unassembled WGS sequence"/>
</dbReference>
<sequence>MLCTCFHLLLVLLHVVYDKMLADKQYTTWTMKDVEMLMHITLCSTVYDVLKPNTYREYDNSHAIMSKYGPPSTWTIRKDNCHQDMPYCNYVL</sequence>
<accession>A0A8J6FEM4</accession>
<dbReference type="EMBL" id="WNTK01000003">
    <property type="protein sequence ID" value="KAG9486803.1"/>
    <property type="molecule type" value="Genomic_DNA"/>
</dbReference>
<name>A0A8J6FEM4_ELECQ</name>
<comment type="caution">
    <text evidence="2">The sequence shown here is derived from an EMBL/GenBank/DDBJ whole genome shotgun (WGS) entry which is preliminary data.</text>
</comment>
<feature type="signal peptide" evidence="1">
    <location>
        <begin position="1"/>
        <end position="22"/>
    </location>
</feature>
<reference evidence="2" key="1">
    <citation type="thesis" date="2020" institute="ProQuest LLC" country="789 East Eisenhower Parkway, Ann Arbor, MI, USA">
        <title>Comparative Genomics and Chromosome Evolution.</title>
        <authorList>
            <person name="Mudd A.B."/>
        </authorList>
    </citation>
    <scope>NUCLEOTIDE SEQUENCE</scope>
    <source>
        <strain evidence="2">HN-11 Male</strain>
        <tissue evidence="2">Kidney and liver</tissue>
    </source>
</reference>
<keyword evidence="3" id="KW-1185">Reference proteome</keyword>
<evidence type="ECO:0000313" key="3">
    <source>
        <dbReference type="Proteomes" id="UP000770717"/>
    </source>
</evidence>
<protein>
    <recommendedName>
        <fullName evidence="4">Secreted protein</fullName>
    </recommendedName>
</protein>
<keyword evidence="1" id="KW-0732">Signal</keyword>
<organism evidence="2 3">
    <name type="scientific">Eleutherodactylus coqui</name>
    <name type="common">Puerto Rican coqui</name>
    <dbReference type="NCBI Taxonomy" id="57060"/>
    <lineage>
        <taxon>Eukaryota</taxon>
        <taxon>Metazoa</taxon>
        <taxon>Chordata</taxon>
        <taxon>Craniata</taxon>
        <taxon>Vertebrata</taxon>
        <taxon>Euteleostomi</taxon>
        <taxon>Amphibia</taxon>
        <taxon>Batrachia</taxon>
        <taxon>Anura</taxon>
        <taxon>Neobatrachia</taxon>
        <taxon>Hyloidea</taxon>
        <taxon>Eleutherodactylidae</taxon>
        <taxon>Eleutherodactylinae</taxon>
        <taxon>Eleutherodactylus</taxon>
        <taxon>Eleutherodactylus</taxon>
    </lineage>
</organism>
<evidence type="ECO:0000313" key="2">
    <source>
        <dbReference type="EMBL" id="KAG9486803.1"/>
    </source>
</evidence>
<evidence type="ECO:0008006" key="4">
    <source>
        <dbReference type="Google" id="ProtNLM"/>
    </source>
</evidence>
<proteinExistence type="predicted"/>
<feature type="chain" id="PRO_5035151182" description="Secreted protein" evidence="1">
    <location>
        <begin position="23"/>
        <end position="92"/>
    </location>
</feature>
<dbReference type="AlphaFoldDB" id="A0A8J6FEM4"/>